<protein>
    <submittedName>
        <fullName evidence="9">ABC transporter</fullName>
    </submittedName>
</protein>
<dbReference type="PATRIC" id="fig|1705565.3.peg.15"/>
<dbReference type="GO" id="GO:0055085">
    <property type="term" value="P:transmembrane transport"/>
    <property type="evidence" value="ECO:0007669"/>
    <property type="project" value="InterPro"/>
</dbReference>
<dbReference type="PROSITE" id="PS50928">
    <property type="entry name" value="ABC_TM1"/>
    <property type="match status" value="1"/>
</dbReference>
<dbReference type="GO" id="GO:0005886">
    <property type="term" value="C:plasma membrane"/>
    <property type="evidence" value="ECO:0007669"/>
    <property type="project" value="UniProtKB-SubCell"/>
</dbReference>
<feature type="transmembrane region" description="Helical" evidence="7">
    <location>
        <begin position="113"/>
        <end position="137"/>
    </location>
</feature>
<dbReference type="CDD" id="cd06261">
    <property type="entry name" value="TM_PBP2"/>
    <property type="match status" value="1"/>
</dbReference>
<evidence type="ECO:0000256" key="3">
    <source>
        <dbReference type="ARBA" id="ARBA00022475"/>
    </source>
</evidence>
<dbReference type="SUPFAM" id="SSF161098">
    <property type="entry name" value="MetI-like"/>
    <property type="match status" value="1"/>
</dbReference>
<keyword evidence="10" id="KW-1185">Reference proteome</keyword>
<feature type="transmembrane region" description="Helical" evidence="7">
    <location>
        <begin position="214"/>
        <end position="241"/>
    </location>
</feature>
<evidence type="ECO:0000256" key="6">
    <source>
        <dbReference type="ARBA" id="ARBA00023136"/>
    </source>
</evidence>
<comment type="caution">
    <text evidence="9">The sequence shown here is derived from an EMBL/GenBank/DDBJ whole genome shotgun (WGS) entry which is preliminary data.</text>
</comment>
<evidence type="ECO:0000256" key="5">
    <source>
        <dbReference type="ARBA" id="ARBA00022989"/>
    </source>
</evidence>
<sequence>MKTDNRSLQGVSNKLYKGLIYVVLIALAIIILIPVLWAFMASVKQDSEFYGNPWALPVGIHLQNFADAWLKAKMGSFMLNSVLVTVFALAILLIVALPAAYVLSRFKFRGNGIWTTMFMAGLFINVNYIVVPIFLMLNNGDKALRSVLGHPVLLNNLFVLAIVYAAMSLSFTIYLMSGYFKSLPKEYEEAASVDGAGYFRTMVQIIMPMAKPSIVTVILFNFLSFWNEYIISMTLLTKPALKTLPVGLMNLMAAQKSAVEYGQMYAGLVLVMLPTLIIYMLVQKKLTQGMTMGGLKG</sequence>
<keyword evidence="5 7" id="KW-1133">Transmembrane helix</keyword>
<feature type="transmembrane region" description="Helical" evidence="7">
    <location>
        <begin position="77"/>
        <end position="101"/>
    </location>
</feature>
<dbReference type="AlphaFoldDB" id="A0A0M1NI71"/>
<dbReference type="OrthoDB" id="187395at2"/>
<name>A0A0M1NI71_9BACL</name>
<feature type="transmembrane region" description="Helical" evidence="7">
    <location>
        <begin position="261"/>
        <end position="282"/>
    </location>
</feature>
<dbReference type="InterPro" id="IPR000515">
    <property type="entry name" value="MetI-like"/>
</dbReference>
<organism evidence="9 10">
    <name type="scientific">Paenibacillus solani</name>
    <dbReference type="NCBI Taxonomy" id="1705565"/>
    <lineage>
        <taxon>Bacteria</taxon>
        <taxon>Bacillati</taxon>
        <taxon>Bacillota</taxon>
        <taxon>Bacilli</taxon>
        <taxon>Bacillales</taxon>
        <taxon>Paenibacillaceae</taxon>
        <taxon>Paenibacillus</taxon>
    </lineage>
</organism>
<dbReference type="Gene3D" id="1.10.3720.10">
    <property type="entry name" value="MetI-like"/>
    <property type="match status" value="1"/>
</dbReference>
<reference evidence="10" key="1">
    <citation type="submission" date="2015-08" db="EMBL/GenBank/DDBJ databases">
        <title>Genome sequencing project for genomic taxonomy and phylogenomics of Bacillus-like bacteria.</title>
        <authorList>
            <person name="Liu B."/>
            <person name="Wang J."/>
            <person name="Zhu Y."/>
            <person name="Liu G."/>
            <person name="Chen Q."/>
            <person name="Chen Z."/>
            <person name="Lan J."/>
            <person name="Che J."/>
            <person name="Ge C."/>
            <person name="Shi H."/>
            <person name="Pan Z."/>
            <person name="Liu X."/>
        </authorList>
    </citation>
    <scope>NUCLEOTIDE SEQUENCE [LARGE SCALE GENOMIC DNA]</scope>
    <source>
        <strain evidence="10">FJAT-22460</strain>
    </source>
</reference>
<evidence type="ECO:0000313" key="10">
    <source>
        <dbReference type="Proteomes" id="UP000036932"/>
    </source>
</evidence>
<comment type="similarity">
    <text evidence="7">Belongs to the binding-protein-dependent transport system permease family.</text>
</comment>
<keyword evidence="2 7" id="KW-0813">Transport</keyword>
<feature type="transmembrane region" description="Helical" evidence="7">
    <location>
        <begin position="157"/>
        <end position="176"/>
    </location>
</feature>
<evidence type="ECO:0000256" key="2">
    <source>
        <dbReference type="ARBA" id="ARBA00022448"/>
    </source>
</evidence>
<proteinExistence type="inferred from homology"/>
<evidence type="ECO:0000256" key="1">
    <source>
        <dbReference type="ARBA" id="ARBA00004651"/>
    </source>
</evidence>
<evidence type="ECO:0000256" key="4">
    <source>
        <dbReference type="ARBA" id="ARBA00022692"/>
    </source>
</evidence>
<keyword evidence="3" id="KW-1003">Cell membrane</keyword>
<dbReference type="InterPro" id="IPR035906">
    <property type="entry name" value="MetI-like_sf"/>
</dbReference>
<feature type="transmembrane region" description="Helical" evidence="7">
    <location>
        <begin position="20"/>
        <end position="40"/>
    </location>
</feature>
<feature type="domain" description="ABC transmembrane type-1" evidence="8">
    <location>
        <begin position="78"/>
        <end position="282"/>
    </location>
</feature>
<evidence type="ECO:0000313" key="9">
    <source>
        <dbReference type="EMBL" id="KOR81953.1"/>
    </source>
</evidence>
<dbReference type="InterPro" id="IPR050901">
    <property type="entry name" value="BP-dep_ABC_trans_perm"/>
</dbReference>
<evidence type="ECO:0000259" key="8">
    <source>
        <dbReference type="PROSITE" id="PS50928"/>
    </source>
</evidence>
<keyword evidence="4 7" id="KW-0812">Transmembrane</keyword>
<dbReference type="PANTHER" id="PTHR32243">
    <property type="entry name" value="MALTOSE TRANSPORT SYSTEM PERMEASE-RELATED"/>
    <property type="match status" value="1"/>
</dbReference>
<dbReference type="EMBL" id="LIUT01000005">
    <property type="protein sequence ID" value="KOR81953.1"/>
    <property type="molecule type" value="Genomic_DNA"/>
</dbReference>
<accession>A0A0M1NI71</accession>
<dbReference type="PANTHER" id="PTHR32243:SF24">
    <property type="entry name" value="DIACETYLCHITOBIOSE UPTAKE SYSTEM PERMEASE PROTEIN NGCG"/>
    <property type="match status" value="1"/>
</dbReference>
<evidence type="ECO:0000256" key="7">
    <source>
        <dbReference type="RuleBase" id="RU363032"/>
    </source>
</evidence>
<dbReference type="Pfam" id="PF00528">
    <property type="entry name" value="BPD_transp_1"/>
    <property type="match status" value="1"/>
</dbReference>
<dbReference type="RefSeq" id="WP_053491340.1">
    <property type="nucleotide sequence ID" value="NZ_LIUT01000005.1"/>
</dbReference>
<keyword evidence="6 7" id="KW-0472">Membrane</keyword>
<gene>
    <name evidence="9" type="ORF">AM231_20505</name>
</gene>
<dbReference type="Proteomes" id="UP000036932">
    <property type="component" value="Unassembled WGS sequence"/>
</dbReference>
<comment type="subcellular location">
    <subcellularLocation>
        <location evidence="1 7">Cell membrane</location>
        <topology evidence="1 7">Multi-pass membrane protein</topology>
    </subcellularLocation>
</comment>